<evidence type="ECO:0000313" key="3">
    <source>
        <dbReference type="EMBL" id="KAA8913215.1"/>
    </source>
</evidence>
<name>A0A5J5F8N5_9PEZI</name>
<evidence type="ECO:0000256" key="1">
    <source>
        <dbReference type="ARBA" id="ARBA00022729"/>
    </source>
</evidence>
<sequence length="863" mass="95370">MLPQQLPLLTAAAAAACVNLSSTWHHLGPFPLGTRESEWGADPLERFSGGFRVLSPSGAEFTSSLAESGAAVWSSNHYVPNPLTPNAHTITPNFTGTNWTALRGVYGWSALQYSAWSRGELKVCGARKVRLWLEGATGEVWVGDTQFWGGDWFGYRRAPVVLDLQEGTHEVSVRISGDVRAYGAVEEVGFQLLVEEVKEGGIVFGEVMVADVVGGLLVGQWASVGVRNEGDDWVEVLAVEGKNGSKIGGFEKIKVAPGQSRPVKFRIMELPRNSTELELAVKYRRDGEKGSVEVLATHGLNHVNNWWEPQKYTFLHPSGIVSYAVLRPPSPKAPCTPGSQSKLPVLLSLHGAGVDADSQQNKEAYDKLPDLCAWLVLPSGVTTWSGDDWHIWGFADVEAAIAAIPEWMKQVNWTRQGVALEKWVVSGHSNGGQGTWYALTHKNDKIIAAAPLSGYLSIPAYVPYHMWHEAEPRKTAMIQTSLSSYRHELLTANMRGTPIFQQHGQDDDNVPVYHSRRMHQLVGEENWYTDYYEVSGKGHWWEGVMTEGSLSGFLTHFLNEQPSIPELPYTFSMVVANPGDTGSRGGIVVDQLAEPDRIGRINVERHGDWWHLSTSNIRRWHFDGQGARTFERPFGVIIDDYQLPVGNSSATFLLEDRGDWIMTVADLEQTTTEQSWKAVEKSGPQWGAMDAFLASKGRFTIVVPPDSEFYKYAVASDVSRNLYQYFAADTEIVDQLEEVDGNVVLIGRPSSKLHCSGEGFPITISEGFIAIRDAFGRTKKYKMEKEMGAIFTCPLSRQRLMLVVWGADEVGLRTAARLVPLRTGVGQPNFVIVGREMRFMGAGGAKAMGMFDSTWQVSAASYL</sequence>
<accession>A0A5J5F8N5</accession>
<dbReference type="AlphaFoldDB" id="A0A5J5F8N5"/>
<dbReference type="GO" id="GO:0006508">
    <property type="term" value="P:proteolysis"/>
    <property type="evidence" value="ECO:0007669"/>
    <property type="project" value="InterPro"/>
</dbReference>
<reference evidence="3 5" key="1">
    <citation type="submission" date="2019-09" db="EMBL/GenBank/DDBJ databases">
        <title>Draft genome of the ectomycorrhizal ascomycete Sphaerosporella brunnea.</title>
        <authorList>
            <consortium name="DOE Joint Genome Institute"/>
            <person name="Benucci G.M."/>
            <person name="Marozzi G."/>
            <person name="Antonielli L."/>
            <person name="Sanchez S."/>
            <person name="Marco P."/>
            <person name="Wang X."/>
            <person name="Falini L.B."/>
            <person name="Barry K."/>
            <person name="Haridas S."/>
            <person name="Lipzen A."/>
            <person name="Labutti K."/>
            <person name="Grigoriev I.V."/>
            <person name="Murat C."/>
            <person name="Martin F."/>
            <person name="Albertini E."/>
            <person name="Donnini D."/>
            <person name="Bonito G."/>
        </authorList>
    </citation>
    <scope>NUCLEOTIDE SEQUENCE [LARGE SCALE GENOMIC DNA]</scope>
    <source>
        <strain evidence="3 5">Sb_GMNB300</strain>
    </source>
</reference>
<dbReference type="InterPro" id="IPR001375">
    <property type="entry name" value="Peptidase_S9_cat"/>
</dbReference>
<protein>
    <recommendedName>
        <fullName evidence="2">Peptidase S9 prolyl oligopeptidase catalytic domain-containing protein</fullName>
    </recommendedName>
</protein>
<dbReference type="InParanoid" id="A0A5J5F8N5"/>
<dbReference type="Pfam" id="PF00326">
    <property type="entry name" value="Peptidase_S9"/>
    <property type="match status" value="1"/>
</dbReference>
<dbReference type="InterPro" id="IPR050955">
    <property type="entry name" value="Plant_Biomass_Hydrol_Est"/>
</dbReference>
<dbReference type="PANTHER" id="PTHR43037:SF4">
    <property type="entry name" value="PEPTIDASE S9 PROLYL OLIGOPEPTIDASE CATALYTIC DOMAIN-CONTAINING PROTEIN"/>
    <property type="match status" value="1"/>
</dbReference>
<proteinExistence type="predicted"/>
<dbReference type="OrthoDB" id="449091at2759"/>
<gene>
    <name evidence="3" type="ORF">FN846DRAFT_772450</name>
    <name evidence="4" type="ORF">FN846DRAFT_772479</name>
</gene>
<comment type="caution">
    <text evidence="3">The sequence shown here is derived from an EMBL/GenBank/DDBJ whole genome shotgun (WGS) entry which is preliminary data.</text>
</comment>
<dbReference type="GO" id="GO:0008236">
    <property type="term" value="F:serine-type peptidase activity"/>
    <property type="evidence" value="ECO:0007669"/>
    <property type="project" value="InterPro"/>
</dbReference>
<dbReference type="SUPFAM" id="SSF53474">
    <property type="entry name" value="alpha/beta-Hydrolases"/>
    <property type="match status" value="1"/>
</dbReference>
<feature type="domain" description="Peptidase S9 prolyl oligopeptidase catalytic" evidence="2">
    <location>
        <begin position="392"/>
        <end position="559"/>
    </location>
</feature>
<dbReference type="EMBL" id="VXIS01000016">
    <property type="protein sequence ID" value="KAA8913215.1"/>
    <property type="molecule type" value="Genomic_DNA"/>
</dbReference>
<evidence type="ECO:0000259" key="2">
    <source>
        <dbReference type="Pfam" id="PF00326"/>
    </source>
</evidence>
<evidence type="ECO:0000313" key="4">
    <source>
        <dbReference type="EMBL" id="KAA8913235.1"/>
    </source>
</evidence>
<keyword evidence="5" id="KW-1185">Reference proteome</keyword>
<dbReference type="EMBL" id="VXIS01000016">
    <property type="protein sequence ID" value="KAA8913235.1"/>
    <property type="molecule type" value="Genomic_DNA"/>
</dbReference>
<organism evidence="3 5">
    <name type="scientific">Sphaerosporella brunnea</name>
    <dbReference type="NCBI Taxonomy" id="1250544"/>
    <lineage>
        <taxon>Eukaryota</taxon>
        <taxon>Fungi</taxon>
        <taxon>Dikarya</taxon>
        <taxon>Ascomycota</taxon>
        <taxon>Pezizomycotina</taxon>
        <taxon>Pezizomycetes</taxon>
        <taxon>Pezizales</taxon>
        <taxon>Pyronemataceae</taxon>
        <taxon>Sphaerosporella</taxon>
    </lineage>
</organism>
<dbReference type="InterPro" id="IPR029058">
    <property type="entry name" value="AB_hydrolase_fold"/>
</dbReference>
<keyword evidence="1" id="KW-0732">Signal</keyword>
<dbReference type="PANTHER" id="PTHR43037">
    <property type="entry name" value="UNNAMED PRODUCT-RELATED"/>
    <property type="match status" value="1"/>
</dbReference>
<evidence type="ECO:0000313" key="5">
    <source>
        <dbReference type="Proteomes" id="UP000326924"/>
    </source>
</evidence>
<dbReference type="Proteomes" id="UP000326924">
    <property type="component" value="Unassembled WGS sequence"/>
</dbReference>
<dbReference type="Gene3D" id="3.40.50.1820">
    <property type="entry name" value="alpha/beta hydrolase"/>
    <property type="match status" value="1"/>
</dbReference>